<organism evidence="3 4">
    <name type="scientific">Neonectria ditissima</name>
    <dbReference type="NCBI Taxonomy" id="78410"/>
    <lineage>
        <taxon>Eukaryota</taxon>
        <taxon>Fungi</taxon>
        <taxon>Dikarya</taxon>
        <taxon>Ascomycota</taxon>
        <taxon>Pezizomycotina</taxon>
        <taxon>Sordariomycetes</taxon>
        <taxon>Hypocreomycetidae</taxon>
        <taxon>Hypocreales</taxon>
        <taxon>Nectriaceae</taxon>
        <taxon>Neonectria</taxon>
    </lineage>
</organism>
<keyword evidence="1" id="KW-0677">Repeat</keyword>
<dbReference type="InterPro" id="IPR056884">
    <property type="entry name" value="NPHP3-like_N"/>
</dbReference>
<sequence>MWLHAKAGPGKTVLCSTVIDHLEEDLLEEKRHREGQPGQRLSALAFYFSPLIKGDEMDLRRFKMSLAAQLFKSPIMDRPDIVGQYAVPKGFQELYRKFYPSKEPHSEHIGELFWSLLPLANQSYIVVDALDECVPNQFRDSVLDFPGAILSGTGGNTHVLLTSRRHSDIEFIIMQLPSEKNVVPFDIKEANGDIQHHLLSVVRSSPYTKWSSDLQSMVTGHLISRSDGVFRWADLQIRALAGHERERDVKKAPQKLPQGLEATYERMLE</sequence>
<dbReference type="AlphaFoldDB" id="A0A0P7BNG4"/>
<proteinExistence type="predicted"/>
<evidence type="ECO:0000259" key="2">
    <source>
        <dbReference type="Pfam" id="PF24883"/>
    </source>
</evidence>
<reference evidence="3 4" key="1">
    <citation type="submission" date="2015-09" db="EMBL/GenBank/DDBJ databases">
        <title>Draft genome of a European isolate of the apple canker pathogen Neonectria ditissima.</title>
        <authorList>
            <person name="Gomez-Cortecero A."/>
            <person name="Harrison R.J."/>
            <person name="Armitage A.D."/>
        </authorList>
    </citation>
    <scope>NUCLEOTIDE SEQUENCE [LARGE SCALE GENOMIC DNA]</scope>
    <source>
        <strain evidence="3 4">R09/05</strain>
    </source>
</reference>
<gene>
    <name evidence="3" type="ORF">AK830_g4406</name>
</gene>
<evidence type="ECO:0000313" key="4">
    <source>
        <dbReference type="Proteomes" id="UP000050424"/>
    </source>
</evidence>
<dbReference type="PANTHER" id="PTHR10039">
    <property type="entry name" value="AMELOGENIN"/>
    <property type="match status" value="1"/>
</dbReference>
<dbReference type="Pfam" id="PF24883">
    <property type="entry name" value="NPHP3_N"/>
    <property type="match status" value="1"/>
</dbReference>
<dbReference type="OrthoDB" id="195446at2759"/>
<accession>A0A0P7BNG4</accession>
<dbReference type="STRING" id="78410.A0A0P7BNG4"/>
<dbReference type="Proteomes" id="UP000050424">
    <property type="component" value="Unassembled WGS sequence"/>
</dbReference>
<protein>
    <recommendedName>
        <fullName evidence="2">Nephrocystin 3-like N-terminal domain-containing protein</fullName>
    </recommendedName>
</protein>
<comment type="caution">
    <text evidence="3">The sequence shown here is derived from an EMBL/GenBank/DDBJ whole genome shotgun (WGS) entry which is preliminary data.</text>
</comment>
<feature type="domain" description="Nephrocystin 3-like N-terminal" evidence="2">
    <location>
        <begin position="1"/>
        <end position="164"/>
    </location>
</feature>
<dbReference type="PANTHER" id="PTHR10039:SF16">
    <property type="entry name" value="GPI INOSITOL-DEACYLASE"/>
    <property type="match status" value="1"/>
</dbReference>
<evidence type="ECO:0000313" key="3">
    <source>
        <dbReference type="EMBL" id="KPM42146.1"/>
    </source>
</evidence>
<dbReference type="EMBL" id="LKCW01000053">
    <property type="protein sequence ID" value="KPM42146.1"/>
    <property type="molecule type" value="Genomic_DNA"/>
</dbReference>
<evidence type="ECO:0000256" key="1">
    <source>
        <dbReference type="ARBA" id="ARBA00022737"/>
    </source>
</evidence>
<name>A0A0P7BNG4_9HYPO</name>
<keyword evidence="4" id="KW-1185">Reference proteome</keyword>